<dbReference type="GO" id="GO:0005283">
    <property type="term" value="F:amino acid:sodium symporter activity"/>
    <property type="evidence" value="ECO:0007669"/>
    <property type="project" value="InterPro"/>
</dbReference>
<keyword evidence="7" id="KW-1133">Transmembrane helix</keyword>
<dbReference type="PRINTS" id="PR00175">
    <property type="entry name" value="NAALASMPORT"/>
</dbReference>
<name>A0A212IVQ4_9DELT</name>
<keyword evidence="4 9" id="KW-1003">Cell membrane</keyword>
<organism evidence="10">
    <name type="scientific">uncultured delta proteobacterium</name>
    <dbReference type="NCBI Taxonomy" id="34034"/>
    <lineage>
        <taxon>Bacteria</taxon>
        <taxon>Deltaproteobacteria</taxon>
        <taxon>environmental samples</taxon>
    </lineage>
</organism>
<protein>
    <submittedName>
        <fullName evidence="10">Sodium/alanine symporter AgcS</fullName>
    </submittedName>
</protein>
<dbReference type="PANTHER" id="PTHR30330:SF3">
    <property type="entry name" value="TRANSCRIPTIONAL REGULATOR, LRP FAMILY"/>
    <property type="match status" value="1"/>
</dbReference>
<dbReference type="GO" id="GO:0005886">
    <property type="term" value="C:plasma membrane"/>
    <property type="evidence" value="ECO:0007669"/>
    <property type="project" value="UniProtKB-SubCell"/>
</dbReference>
<evidence type="ECO:0000256" key="7">
    <source>
        <dbReference type="ARBA" id="ARBA00022989"/>
    </source>
</evidence>
<dbReference type="Gene3D" id="1.20.1740.10">
    <property type="entry name" value="Amino acid/polyamine transporter I"/>
    <property type="match status" value="1"/>
</dbReference>
<proteinExistence type="inferred from homology"/>
<dbReference type="InterPro" id="IPR001463">
    <property type="entry name" value="Na/Ala_symport"/>
</dbReference>
<evidence type="ECO:0000256" key="1">
    <source>
        <dbReference type="ARBA" id="ARBA00004651"/>
    </source>
</evidence>
<dbReference type="PANTHER" id="PTHR30330">
    <property type="entry name" value="AGSS FAMILY TRANSPORTER, SODIUM-ALANINE"/>
    <property type="match status" value="1"/>
</dbReference>
<keyword evidence="5" id="KW-0812">Transmembrane</keyword>
<dbReference type="NCBIfam" id="TIGR00835">
    <property type="entry name" value="agcS"/>
    <property type="match status" value="1"/>
</dbReference>
<dbReference type="FunFam" id="1.20.1740.10:FF:000004">
    <property type="entry name" value="Sodium:alanine symporter family protein"/>
    <property type="match status" value="1"/>
</dbReference>
<evidence type="ECO:0000256" key="5">
    <source>
        <dbReference type="ARBA" id="ARBA00022692"/>
    </source>
</evidence>
<evidence type="ECO:0000256" key="3">
    <source>
        <dbReference type="ARBA" id="ARBA00022448"/>
    </source>
</evidence>
<dbReference type="AlphaFoldDB" id="A0A212IVQ4"/>
<evidence type="ECO:0000256" key="2">
    <source>
        <dbReference type="ARBA" id="ARBA00009261"/>
    </source>
</evidence>
<evidence type="ECO:0000313" key="10">
    <source>
        <dbReference type="EMBL" id="SBV91239.1"/>
    </source>
</evidence>
<keyword evidence="8" id="KW-0472">Membrane</keyword>
<comment type="subcellular location">
    <subcellularLocation>
        <location evidence="1 9">Cell membrane</location>
        <topology evidence="1 9">Multi-pass membrane protein</topology>
    </subcellularLocation>
</comment>
<sequence length="474" mass="50594">MEAFANLVNTLVDFVWGPFLLIPLLLGVGVYLMLGLRFMPVRSLFHAFGHMWRGRRHGGDEGELSPFNALMTSMAATVGTGNIVGVATAIYIGGPGAVFWMWVTAVVGMATKYCEATLAVKYREVTPDGSYVGGPMYYIKNGLGKNWGWMAALFAIFGAVASFGIGNLTQCNAITANVLNATGLTDWRMELGGQVVPASWFVAALLFLVTGAVILGGVKRIGAVAGKLVPFMAIFYILFGIVVMIMYLDRVPHAFGLIFSHAFAPISAAGGFAGAILSETIKRGVSRGLFSNEAGLGSAPIAHATATTKNPVHQGFLGMLDPFLDTLVVCTVTALVILLSGEWMASAPAGMDPDAARQFLQGTLTARSFDTIIPGVGRFVVTVSLVLFAFSTVLGWSVYGERCAMYLFSHKASFPFRVIFVLAVPLGAVAKLDLVWALADLFNGLMALPNLVALALLSPVVFKLTKEYFDAENR</sequence>
<dbReference type="Pfam" id="PF01235">
    <property type="entry name" value="Na_Ala_symp"/>
    <property type="match status" value="1"/>
</dbReference>
<gene>
    <name evidence="10" type="primary">agcS</name>
    <name evidence="10" type="ORF">KL86DPRO_10160</name>
</gene>
<comment type="similarity">
    <text evidence="2 9">Belongs to the alanine or glycine:cation symporter (AGCS) (TC 2.A.25) family.</text>
</comment>
<evidence type="ECO:0000256" key="4">
    <source>
        <dbReference type="ARBA" id="ARBA00022475"/>
    </source>
</evidence>
<dbReference type="EMBL" id="FLUQ01000001">
    <property type="protein sequence ID" value="SBV91239.1"/>
    <property type="molecule type" value="Genomic_DNA"/>
</dbReference>
<evidence type="ECO:0000256" key="8">
    <source>
        <dbReference type="ARBA" id="ARBA00023136"/>
    </source>
</evidence>
<keyword evidence="6 9" id="KW-0769">Symport</keyword>
<keyword evidence="3 9" id="KW-0813">Transport</keyword>
<dbReference type="PROSITE" id="PS00873">
    <property type="entry name" value="NA_ALANINE_SYMP"/>
    <property type="match status" value="1"/>
</dbReference>
<evidence type="ECO:0000256" key="9">
    <source>
        <dbReference type="RuleBase" id="RU363064"/>
    </source>
</evidence>
<accession>A0A212IVQ4</accession>
<reference evidence="10" key="1">
    <citation type="submission" date="2016-04" db="EMBL/GenBank/DDBJ databases">
        <authorList>
            <person name="Evans L.H."/>
            <person name="Alamgir A."/>
            <person name="Owens N."/>
            <person name="Weber N.D."/>
            <person name="Virtaneva K."/>
            <person name="Barbian K."/>
            <person name="Babar A."/>
            <person name="Rosenke K."/>
        </authorList>
    </citation>
    <scope>NUCLEOTIDE SEQUENCE</scope>
    <source>
        <strain evidence="10">86</strain>
    </source>
</reference>
<evidence type="ECO:0000256" key="6">
    <source>
        <dbReference type="ARBA" id="ARBA00022847"/>
    </source>
</evidence>